<evidence type="ECO:0000256" key="6">
    <source>
        <dbReference type="ARBA" id="ARBA00044122"/>
    </source>
</evidence>
<comment type="caution">
    <text evidence="11">The sequence shown here is derived from an EMBL/GenBank/DDBJ whole genome shotgun (WGS) entry which is preliminary data.</text>
</comment>
<keyword evidence="4" id="KW-0396">Initiation factor</keyword>
<keyword evidence="5" id="KW-0648">Protein biosynthesis</keyword>
<organism evidence="11 12">
    <name type="scientific">Gnomoniopsis smithogilvyi</name>
    <dbReference type="NCBI Taxonomy" id="1191159"/>
    <lineage>
        <taxon>Eukaryota</taxon>
        <taxon>Fungi</taxon>
        <taxon>Dikarya</taxon>
        <taxon>Ascomycota</taxon>
        <taxon>Pezizomycotina</taxon>
        <taxon>Sordariomycetes</taxon>
        <taxon>Sordariomycetidae</taxon>
        <taxon>Diaporthales</taxon>
        <taxon>Gnomoniaceae</taxon>
        <taxon>Gnomoniopsis</taxon>
    </lineage>
</organism>
<dbReference type="EMBL" id="JAPEVB010000001">
    <property type="protein sequence ID" value="KAJ4396416.1"/>
    <property type="molecule type" value="Genomic_DNA"/>
</dbReference>
<dbReference type="AlphaFoldDB" id="A0A9W8Z031"/>
<dbReference type="InterPro" id="IPR000649">
    <property type="entry name" value="IF-2B-related"/>
</dbReference>
<evidence type="ECO:0000313" key="11">
    <source>
        <dbReference type="EMBL" id="KAJ4396416.1"/>
    </source>
</evidence>
<proteinExistence type="inferred from homology"/>
<reference evidence="11" key="1">
    <citation type="submission" date="2022-10" db="EMBL/GenBank/DDBJ databases">
        <title>Tapping the CABI collections for fungal endophytes: first genome assemblies for Collariella, Neodidymelliopsis, Ascochyta clinopodiicola, Didymella pomorum, Didymosphaeria variabile, Neocosmospora piperis and Neocucurbitaria cava.</title>
        <authorList>
            <person name="Hill R."/>
        </authorList>
    </citation>
    <scope>NUCLEOTIDE SEQUENCE</scope>
    <source>
        <strain evidence="11">IMI 355082</strain>
    </source>
</reference>
<evidence type="ECO:0000313" key="12">
    <source>
        <dbReference type="Proteomes" id="UP001140453"/>
    </source>
</evidence>
<dbReference type="Gene3D" id="3.40.50.10470">
    <property type="entry name" value="Translation initiation factor eif-2b, domain 2"/>
    <property type="match status" value="1"/>
</dbReference>
<gene>
    <name evidence="11" type="primary">GCD7</name>
    <name evidence="11" type="ORF">N0V93_000635</name>
</gene>
<dbReference type="GO" id="GO:0005851">
    <property type="term" value="C:eukaryotic translation initiation factor 2B complex"/>
    <property type="evidence" value="ECO:0007669"/>
    <property type="project" value="TreeGrafter"/>
</dbReference>
<keyword evidence="12" id="KW-1185">Reference proteome</keyword>
<comment type="subcellular location">
    <subcellularLocation>
        <location evidence="1">Cytoplasm</location>
        <location evidence="1">Cytosol</location>
    </subcellularLocation>
</comment>
<dbReference type="PANTHER" id="PTHR45859:SF1">
    <property type="entry name" value="TRANSLATION INITIATION FACTOR EIF-2B SUBUNIT BETA"/>
    <property type="match status" value="1"/>
</dbReference>
<accession>A0A9W8Z031</accession>
<evidence type="ECO:0000256" key="4">
    <source>
        <dbReference type="ARBA" id="ARBA00022540"/>
    </source>
</evidence>
<evidence type="ECO:0000256" key="3">
    <source>
        <dbReference type="ARBA" id="ARBA00022490"/>
    </source>
</evidence>
<sequence>MASPNLATFLKSLKSRPVDASIESLASLLRRRQINDPEQCAIATANLLLHVVSKSKWTSVDHLLQRVHDVGKKLVLARPKELVIGNLVRRVLYLIRSEAEEDRAGNGDDSISEISNLPGDEAQHHAAVSSPPGSGATSPPPRPPPRLMTLASTGSFHVPKSMFNMLNDSPSALASLVGSPFGRGSGSSTPMSHAQVANITALREEVLDGIGELKDEIASADEQIAAYAEPQILPGSTVLIYKPNSTVEKFVLAAAKRRRFTVLIGLDSPKQAEEYKKSSSFREQLKKLNVDSMVLAGSVSAHMSRVNTVVLNARAIAPCGTVVVDAGVTRVARSAHNANRTVIVLGAVYKLCPQDVPDLDTLADVGGPNMSRYGDMNGINIRILLTEYIKPHLIDFYITNLGPHTRDHLQGIIGDHYRIEDVDLTEEE</sequence>
<name>A0A9W8Z031_9PEZI</name>
<dbReference type="OrthoDB" id="269919at2759"/>
<dbReference type="GO" id="GO:0005829">
    <property type="term" value="C:cytosol"/>
    <property type="evidence" value="ECO:0007669"/>
    <property type="project" value="UniProtKB-SubCell"/>
</dbReference>
<evidence type="ECO:0000256" key="10">
    <source>
        <dbReference type="SAM" id="MobiDB-lite"/>
    </source>
</evidence>
<dbReference type="Proteomes" id="UP001140453">
    <property type="component" value="Unassembled WGS sequence"/>
</dbReference>
<protein>
    <recommendedName>
        <fullName evidence="6">Translation initiation factor eIF2B subunit beta</fullName>
    </recommendedName>
    <alternativeName>
        <fullName evidence="7">eIF2B GDP-GTP exchange factor subunit beta</fullName>
    </alternativeName>
</protein>
<dbReference type="InterPro" id="IPR051855">
    <property type="entry name" value="eIF2B_beta_subunit"/>
</dbReference>
<dbReference type="Pfam" id="PF01008">
    <property type="entry name" value="IF-2B"/>
    <property type="match status" value="1"/>
</dbReference>
<dbReference type="PANTHER" id="PTHR45859">
    <property type="entry name" value="TRANSLATION INITIATION FACTOR EIF-2B SUBUNIT BETA"/>
    <property type="match status" value="1"/>
</dbReference>
<evidence type="ECO:0000256" key="1">
    <source>
        <dbReference type="ARBA" id="ARBA00004514"/>
    </source>
</evidence>
<evidence type="ECO:0000256" key="8">
    <source>
        <dbReference type="ARBA" id="ARBA00046432"/>
    </source>
</evidence>
<feature type="region of interest" description="Disordered" evidence="10">
    <location>
        <begin position="103"/>
        <end position="151"/>
    </location>
</feature>
<dbReference type="GO" id="GO:0003743">
    <property type="term" value="F:translation initiation factor activity"/>
    <property type="evidence" value="ECO:0007669"/>
    <property type="project" value="UniProtKB-KW"/>
</dbReference>
<dbReference type="SUPFAM" id="SSF100950">
    <property type="entry name" value="NagB/RpiA/CoA transferase-like"/>
    <property type="match status" value="1"/>
</dbReference>
<evidence type="ECO:0000256" key="9">
    <source>
        <dbReference type="RuleBase" id="RU003814"/>
    </source>
</evidence>
<dbReference type="InterPro" id="IPR042529">
    <property type="entry name" value="IF_2B-like_C"/>
</dbReference>
<dbReference type="InterPro" id="IPR037171">
    <property type="entry name" value="NagB/RpiA_transferase-like"/>
</dbReference>
<comment type="subunit">
    <text evidence="8">Component of the translation initiation factor 2B (eIF2B) complex which is a heterodecamer of two sets of five different subunits: alpha, beta, gamma, delta and epsilon. Subunits alpha, beta and delta comprise a regulatory subcomplex and subunits epsilon and gamma comprise a catalytic subcomplex. Within the complex, the hexameric regulatory complex resides at the center, with the two heterodimeric catalytic subcomplexes bound on opposite sides.</text>
</comment>
<evidence type="ECO:0000256" key="2">
    <source>
        <dbReference type="ARBA" id="ARBA00007251"/>
    </source>
</evidence>
<evidence type="ECO:0000256" key="5">
    <source>
        <dbReference type="ARBA" id="ARBA00022917"/>
    </source>
</evidence>
<keyword evidence="3" id="KW-0963">Cytoplasm</keyword>
<evidence type="ECO:0000256" key="7">
    <source>
        <dbReference type="ARBA" id="ARBA00044228"/>
    </source>
</evidence>
<comment type="similarity">
    <text evidence="2 9">Belongs to the eIF-2B alpha/beta/delta subunits family.</text>
</comment>
<dbReference type="GO" id="GO:0005085">
    <property type="term" value="F:guanyl-nucleotide exchange factor activity"/>
    <property type="evidence" value="ECO:0007669"/>
    <property type="project" value="TreeGrafter"/>
</dbReference>